<keyword evidence="4" id="KW-0547">Nucleotide-binding</keyword>
<feature type="domain" description="ABC transmembrane type-1" evidence="10">
    <location>
        <begin position="47"/>
        <end position="345"/>
    </location>
</feature>
<dbReference type="Pfam" id="PF00005">
    <property type="entry name" value="ABC_tran"/>
    <property type="match status" value="1"/>
</dbReference>
<comment type="similarity">
    <text evidence="2">Belongs to the ABC transporter superfamily.</text>
</comment>
<feature type="transmembrane region" description="Helical" evidence="8">
    <location>
        <begin position="310"/>
        <end position="330"/>
    </location>
</feature>
<dbReference type="InterPro" id="IPR036640">
    <property type="entry name" value="ABC1_TM_sf"/>
</dbReference>
<dbReference type="PROSITE" id="PS00211">
    <property type="entry name" value="ABC_TRANSPORTER_1"/>
    <property type="match status" value="1"/>
</dbReference>
<sequence>MKKQLKNIKNKIHFDNERKFTIKKLGMFFKMNIEFAKKSPLIFWSCVVITALNAFSSGILPLFSAKMLEALLKSENVSLFNSISLNSTQWLYVLVVNLVVILILEYFTNFTIVLYSAKIEVMQRVRILKALTDQDVDFYFDHVSGDILTRLVGDTQKVSLGVQQFMTNLIYSMVASTTAIAILFIEQQHLVATISLIYLLVVNILGVGFFIDMRRKMILSFDAKRENDSDLTDRVNNISLIKSSGTEEYEINRLDEKDKNYEEKLRKVNYSNATLSTWLGFSIRLLMPLVFIVLGIKFLNNSIQNHDLEVSISLAFPLLSSLIGAVSMLIPSLKTATAAANAADRISELTDPKPSISPNKKGYKISKIDSITFEDIEFSYPKKPDRIVLPKMNLKFEKGKSYAFVGQTGAGKSTIAKLLLRFYSPSEGKILVNDKHDLDKINLPAYLDKVGYVEQDPQILFGTFFDNIKYSKFDATDDEVIEACKKAELHDFIMSLPDQYNTVLGQRGFILSGGQKQRLVIARVFLKNPDLIILDEATSALDNVVEKEIQSKLDELIKGRMCITIAHRLTTIKNVDQIYVLGPNGSGIVQQGTFDQLKKQAGHFRNLYEAGLME</sequence>
<dbReference type="Gene3D" id="1.20.1560.10">
    <property type="entry name" value="ABC transporter type 1, transmembrane domain"/>
    <property type="match status" value="1"/>
</dbReference>
<dbReference type="InterPro" id="IPR003439">
    <property type="entry name" value="ABC_transporter-like_ATP-bd"/>
</dbReference>
<dbReference type="CDD" id="cd03249">
    <property type="entry name" value="ABC_MTABC3_MDL1_MDL2"/>
    <property type="match status" value="1"/>
</dbReference>
<evidence type="ECO:0000256" key="1">
    <source>
        <dbReference type="ARBA" id="ARBA00004651"/>
    </source>
</evidence>
<proteinExistence type="inferred from homology"/>
<dbReference type="SUPFAM" id="SSF52540">
    <property type="entry name" value="P-loop containing nucleoside triphosphate hydrolases"/>
    <property type="match status" value="1"/>
</dbReference>
<evidence type="ECO:0000256" key="2">
    <source>
        <dbReference type="ARBA" id="ARBA00005417"/>
    </source>
</evidence>
<dbReference type="GO" id="GO:0005524">
    <property type="term" value="F:ATP binding"/>
    <property type="evidence" value="ECO:0007669"/>
    <property type="project" value="UniProtKB-KW"/>
</dbReference>
<dbReference type="Gene3D" id="3.40.50.300">
    <property type="entry name" value="P-loop containing nucleotide triphosphate hydrolases"/>
    <property type="match status" value="1"/>
</dbReference>
<dbReference type="InterPro" id="IPR011527">
    <property type="entry name" value="ABC1_TM_dom"/>
</dbReference>
<gene>
    <name evidence="11" type="ORF">J2Z63_000472</name>
</gene>
<dbReference type="InterPro" id="IPR039421">
    <property type="entry name" value="Type_1_exporter"/>
</dbReference>
<evidence type="ECO:0000256" key="8">
    <source>
        <dbReference type="SAM" id="Phobius"/>
    </source>
</evidence>
<dbReference type="RefSeq" id="WP_307444833.1">
    <property type="nucleotide sequence ID" value="NZ_JAUSWP010000003.1"/>
</dbReference>
<organism evidence="11 12">
    <name type="scientific">Mycoplasma yeatsii</name>
    <dbReference type="NCBI Taxonomy" id="51365"/>
    <lineage>
        <taxon>Bacteria</taxon>
        <taxon>Bacillati</taxon>
        <taxon>Mycoplasmatota</taxon>
        <taxon>Mollicutes</taxon>
        <taxon>Mycoplasmataceae</taxon>
        <taxon>Mycoplasma</taxon>
    </lineage>
</organism>
<keyword evidence="6 8" id="KW-1133">Transmembrane helix</keyword>
<evidence type="ECO:0000313" key="12">
    <source>
        <dbReference type="Proteomes" id="UP001236620"/>
    </source>
</evidence>
<dbReference type="Proteomes" id="UP001236620">
    <property type="component" value="Unassembled WGS sequence"/>
</dbReference>
<feature type="transmembrane region" description="Helical" evidence="8">
    <location>
        <begin position="275"/>
        <end position="298"/>
    </location>
</feature>
<dbReference type="InterPro" id="IPR027417">
    <property type="entry name" value="P-loop_NTPase"/>
</dbReference>
<dbReference type="PANTHER" id="PTHR24221">
    <property type="entry name" value="ATP-BINDING CASSETTE SUB-FAMILY B"/>
    <property type="match status" value="1"/>
</dbReference>
<evidence type="ECO:0000256" key="6">
    <source>
        <dbReference type="ARBA" id="ARBA00022989"/>
    </source>
</evidence>
<dbReference type="Pfam" id="PF00664">
    <property type="entry name" value="ABC_membrane"/>
    <property type="match status" value="1"/>
</dbReference>
<evidence type="ECO:0000259" key="9">
    <source>
        <dbReference type="PROSITE" id="PS50893"/>
    </source>
</evidence>
<dbReference type="InterPro" id="IPR003593">
    <property type="entry name" value="AAA+_ATPase"/>
</dbReference>
<evidence type="ECO:0000256" key="3">
    <source>
        <dbReference type="ARBA" id="ARBA00022692"/>
    </source>
</evidence>
<comment type="subcellular location">
    <subcellularLocation>
        <location evidence="1">Cell membrane</location>
        <topology evidence="1">Multi-pass membrane protein</topology>
    </subcellularLocation>
</comment>
<feature type="transmembrane region" description="Helical" evidence="8">
    <location>
        <begin position="191"/>
        <end position="211"/>
    </location>
</feature>
<name>A0ABU0NF70_9MOLU</name>
<keyword evidence="5 11" id="KW-0067">ATP-binding</keyword>
<feature type="domain" description="ABC transporter" evidence="9">
    <location>
        <begin position="371"/>
        <end position="610"/>
    </location>
</feature>
<accession>A0ABU0NF70</accession>
<evidence type="ECO:0000259" key="10">
    <source>
        <dbReference type="PROSITE" id="PS50929"/>
    </source>
</evidence>
<dbReference type="PROSITE" id="PS50929">
    <property type="entry name" value="ABC_TM1F"/>
    <property type="match status" value="1"/>
</dbReference>
<feature type="transmembrane region" description="Helical" evidence="8">
    <location>
        <begin position="165"/>
        <end position="185"/>
    </location>
</feature>
<protein>
    <submittedName>
        <fullName evidence="11">ATP-binding cassette subfamily B protein</fullName>
    </submittedName>
</protein>
<dbReference type="PANTHER" id="PTHR24221:SF654">
    <property type="entry name" value="ATP-BINDING CASSETTE SUB-FAMILY B MEMBER 6"/>
    <property type="match status" value="1"/>
</dbReference>
<keyword evidence="12" id="KW-1185">Reference proteome</keyword>
<dbReference type="SUPFAM" id="SSF90123">
    <property type="entry name" value="ABC transporter transmembrane region"/>
    <property type="match status" value="1"/>
</dbReference>
<reference evidence="11" key="1">
    <citation type="submission" date="2023-07" db="EMBL/GenBank/DDBJ databases">
        <title>Genomic Encyclopedia of Type Strains, Phase IV (KMG-IV): sequencing the most valuable type-strain genomes for metagenomic binning, comparative biology and taxonomic classification.</title>
        <authorList>
            <person name="Goeker M."/>
        </authorList>
    </citation>
    <scope>NUCLEOTIDE SEQUENCE [LARGE SCALE GENOMIC DNA]</scope>
    <source>
        <strain evidence="11">DSM 22019</strain>
    </source>
</reference>
<evidence type="ECO:0000313" key="11">
    <source>
        <dbReference type="EMBL" id="MDQ0567827.1"/>
    </source>
</evidence>
<keyword evidence="7 8" id="KW-0472">Membrane</keyword>
<feature type="transmembrane region" description="Helical" evidence="8">
    <location>
        <begin position="41"/>
        <end position="63"/>
    </location>
</feature>
<evidence type="ECO:0000256" key="5">
    <source>
        <dbReference type="ARBA" id="ARBA00022840"/>
    </source>
</evidence>
<comment type="caution">
    <text evidence="11">The sequence shown here is derived from an EMBL/GenBank/DDBJ whole genome shotgun (WGS) entry which is preliminary data.</text>
</comment>
<dbReference type="PROSITE" id="PS50893">
    <property type="entry name" value="ABC_TRANSPORTER_2"/>
    <property type="match status" value="1"/>
</dbReference>
<dbReference type="SMART" id="SM00382">
    <property type="entry name" value="AAA"/>
    <property type="match status" value="1"/>
</dbReference>
<evidence type="ECO:0000256" key="4">
    <source>
        <dbReference type="ARBA" id="ARBA00022741"/>
    </source>
</evidence>
<dbReference type="InterPro" id="IPR017871">
    <property type="entry name" value="ABC_transporter-like_CS"/>
</dbReference>
<feature type="transmembrane region" description="Helical" evidence="8">
    <location>
        <begin position="90"/>
        <end position="117"/>
    </location>
</feature>
<keyword evidence="3 8" id="KW-0812">Transmembrane</keyword>
<dbReference type="EMBL" id="JAUSWP010000003">
    <property type="protein sequence ID" value="MDQ0567827.1"/>
    <property type="molecule type" value="Genomic_DNA"/>
</dbReference>
<evidence type="ECO:0000256" key="7">
    <source>
        <dbReference type="ARBA" id="ARBA00023136"/>
    </source>
</evidence>